<organism evidence="1">
    <name type="scientific">Cacopsylla melanoneura</name>
    <dbReference type="NCBI Taxonomy" id="428564"/>
    <lineage>
        <taxon>Eukaryota</taxon>
        <taxon>Metazoa</taxon>
        <taxon>Ecdysozoa</taxon>
        <taxon>Arthropoda</taxon>
        <taxon>Hexapoda</taxon>
        <taxon>Insecta</taxon>
        <taxon>Pterygota</taxon>
        <taxon>Neoptera</taxon>
        <taxon>Paraneoptera</taxon>
        <taxon>Hemiptera</taxon>
        <taxon>Sternorrhyncha</taxon>
        <taxon>Psylloidea</taxon>
        <taxon>Psyllidae</taxon>
        <taxon>Psyllinae</taxon>
        <taxon>Cacopsylla</taxon>
    </lineage>
</organism>
<evidence type="ECO:0008006" key="2">
    <source>
        <dbReference type="Google" id="ProtNLM"/>
    </source>
</evidence>
<proteinExistence type="predicted"/>
<protein>
    <recommendedName>
        <fullName evidence="2">Reverse transcriptase</fullName>
    </recommendedName>
</protein>
<name>A0A8D9E0T0_9HEMI</name>
<accession>A0A8D9E0T0</accession>
<evidence type="ECO:0000313" key="1">
    <source>
        <dbReference type="EMBL" id="CAG6734355.1"/>
    </source>
</evidence>
<dbReference type="EMBL" id="HBUF01392389">
    <property type="protein sequence ID" value="CAG6734355.1"/>
    <property type="molecule type" value="Transcribed_RNA"/>
</dbReference>
<dbReference type="EMBL" id="HBUF01045321">
    <property type="protein sequence ID" value="CAG6619396.1"/>
    <property type="molecule type" value="Transcribed_RNA"/>
</dbReference>
<sequence>MLDSEDFDLTEAWKDIWERNCPALYKGLPCINSQPPGFDTRRKVWVTLNRIRTNTGKCAHSLHQWGKADSAACDCGAEEQTIQHIVTECPRRKYTGSLDDFLYATENVIRYIEELDLDI</sequence>
<dbReference type="AlphaFoldDB" id="A0A8D9E0T0"/>
<reference evidence="1" key="1">
    <citation type="submission" date="2021-05" db="EMBL/GenBank/DDBJ databases">
        <authorList>
            <person name="Alioto T."/>
            <person name="Alioto T."/>
            <person name="Gomez Garrido J."/>
        </authorList>
    </citation>
    <scope>NUCLEOTIDE SEQUENCE</scope>
</reference>